<organism evidence="2 3">
    <name type="scientific">Castellaniella hirudinis</name>
    <dbReference type="NCBI Taxonomy" id="1144617"/>
    <lineage>
        <taxon>Bacteria</taxon>
        <taxon>Pseudomonadati</taxon>
        <taxon>Pseudomonadota</taxon>
        <taxon>Betaproteobacteria</taxon>
        <taxon>Burkholderiales</taxon>
        <taxon>Alcaligenaceae</taxon>
        <taxon>Castellaniella</taxon>
    </lineage>
</organism>
<evidence type="ECO:0000313" key="3">
    <source>
        <dbReference type="Proteomes" id="UP001595756"/>
    </source>
</evidence>
<evidence type="ECO:0000313" key="2">
    <source>
        <dbReference type="EMBL" id="MFC4296712.1"/>
    </source>
</evidence>
<protein>
    <submittedName>
        <fullName evidence="2">DUF4351 domain-containing protein</fullName>
    </submittedName>
</protein>
<evidence type="ECO:0000259" key="1">
    <source>
        <dbReference type="Pfam" id="PF14261"/>
    </source>
</evidence>
<name>A0ABV8RTW4_9BURK</name>
<dbReference type="PANTHER" id="PTHR35586:SF1">
    <property type="entry name" value="SLL1691 PROTEIN"/>
    <property type="match status" value="1"/>
</dbReference>
<proteinExistence type="predicted"/>
<comment type="caution">
    <text evidence="2">The sequence shown here is derived from an EMBL/GenBank/DDBJ whole genome shotgun (WGS) entry which is preliminary data.</text>
</comment>
<dbReference type="EMBL" id="JBHSDY010000001">
    <property type="protein sequence ID" value="MFC4296712.1"/>
    <property type="molecule type" value="Genomic_DNA"/>
</dbReference>
<gene>
    <name evidence="2" type="ORF">ACFO0J_01500</name>
</gene>
<dbReference type="InterPro" id="IPR025587">
    <property type="entry name" value="DUF4351"/>
</dbReference>
<feature type="domain" description="DUF4351" evidence="1">
    <location>
        <begin position="273"/>
        <end position="324"/>
    </location>
</feature>
<sequence>MSARNTSPPATVTTDDHDSPWKNGLEWFFPQAIALLASRVYTKIDWSVPAQFLDKELQAIAFPYKKGRRFVDKLVQVRLLNGADAWLLIHIEVEGRLSGRKALRRFAWRMYEYRHRIQTRIMQQRDLDLPPAIYSLGILLENQGVGDRLIYTDEHLGQGVRFTFPVVELEGWRGRWDELESLAPRNPFAVLIMAQLHANHHPNKRTRLGPKFELVRGLRRYGYAPGVAGQVLHLVDWMIALPEDLELEYVQAVTDLSEEGKMAYVTSIERVTRLKTEANMLLRLIERRFGAVDEATTQRIHSAKSPSLEVWLLNILDAETLEDVFRD</sequence>
<dbReference type="RefSeq" id="WP_376811291.1">
    <property type="nucleotide sequence ID" value="NZ_JBHSDY010000001.1"/>
</dbReference>
<keyword evidence="3" id="KW-1185">Reference proteome</keyword>
<dbReference type="Proteomes" id="UP001595756">
    <property type="component" value="Unassembled WGS sequence"/>
</dbReference>
<accession>A0ABV8RTW4</accession>
<reference evidence="3" key="1">
    <citation type="journal article" date="2019" name="Int. J. Syst. Evol. Microbiol.">
        <title>The Global Catalogue of Microorganisms (GCM) 10K type strain sequencing project: providing services to taxonomists for standard genome sequencing and annotation.</title>
        <authorList>
            <consortium name="The Broad Institute Genomics Platform"/>
            <consortium name="The Broad Institute Genome Sequencing Center for Infectious Disease"/>
            <person name="Wu L."/>
            <person name="Ma J."/>
        </authorList>
    </citation>
    <scope>NUCLEOTIDE SEQUENCE [LARGE SCALE GENOMIC DNA]</scope>
    <source>
        <strain evidence="3">CGMCC 1.19029</strain>
    </source>
</reference>
<dbReference type="Pfam" id="PF14261">
    <property type="entry name" value="DUF4351"/>
    <property type="match status" value="1"/>
</dbReference>
<dbReference type="PANTHER" id="PTHR35586">
    <property type="entry name" value="SLL1691 PROTEIN"/>
    <property type="match status" value="1"/>
</dbReference>